<evidence type="ECO:0000256" key="1">
    <source>
        <dbReference type="SAM" id="MobiDB-lite"/>
    </source>
</evidence>
<feature type="compositionally biased region" description="Basic and acidic residues" evidence="1">
    <location>
        <begin position="1"/>
        <end position="12"/>
    </location>
</feature>
<reference evidence="3 4" key="2">
    <citation type="submission" date="2013-02" db="EMBL/GenBank/DDBJ databases">
        <title>The Genome Sequence of Plasmodium falciparum FCH/4.</title>
        <authorList>
            <consortium name="The Broad Institute Genome Sequencing Platform"/>
            <consortium name="The Broad Institute Genome Sequencing Center for Infectious Disease"/>
            <person name="Neafsey D."/>
            <person name="Cheeseman I."/>
            <person name="Volkman S."/>
            <person name="Adams J."/>
            <person name="Walker B."/>
            <person name="Young S.K."/>
            <person name="Zeng Q."/>
            <person name="Gargeya S."/>
            <person name="Fitzgerald M."/>
            <person name="Haas B."/>
            <person name="Abouelleil A."/>
            <person name="Alvarado L."/>
            <person name="Arachchi H.M."/>
            <person name="Berlin A.M."/>
            <person name="Chapman S.B."/>
            <person name="Dewar J."/>
            <person name="Goldberg J."/>
            <person name="Griggs A."/>
            <person name="Gujja S."/>
            <person name="Hansen M."/>
            <person name="Howarth C."/>
            <person name="Imamovic A."/>
            <person name="Larimer J."/>
            <person name="McCowan C."/>
            <person name="Murphy C."/>
            <person name="Neiman D."/>
            <person name="Pearson M."/>
            <person name="Priest M."/>
            <person name="Roberts A."/>
            <person name="Saif S."/>
            <person name="Shea T."/>
            <person name="Sisk P."/>
            <person name="Sykes S."/>
            <person name="Wortman J."/>
            <person name="Nusbaum C."/>
            <person name="Birren B."/>
        </authorList>
    </citation>
    <scope>NUCLEOTIDE SEQUENCE [LARGE SCALE GENOMIC DNA]</scope>
    <source>
        <strain evidence="3 4">FCH/4</strain>
    </source>
</reference>
<protein>
    <recommendedName>
        <fullName evidence="2">Duffy-antigen binding domain-containing protein</fullName>
    </recommendedName>
</protein>
<dbReference type="EMBL" id="KI928161">
    <property type="protein sequence ID" value="ETW26859.1"/>
    <property type="molecule type" value="Genomic_DNA"/>
</dbReference>
<feature type="domain" description="Duffy-antigen binding" evidence="2">
    <location>
        <begin position="477"/>
        <end position="615"/>
    </location>
</feature>
<dbReference type="Gene3D" id="1.20.1310.20">
    <property type="entry name" value="Duffy-antigen binding domain"/>
    <property type="match status" value="2"/>
</dbReference>
<proteinExistence type="predicted"/>
<sequence length="780" mass="89323">GGEREAEEKKEEEKEEDTEGKVQPPPAPTQSACEIVDGILKGKDKNRSIENCKHKYDPDKQSYPKWNCTNKIKPDNDGACMPPRRIKLCVINLKYLNEKISPEELRKAFIQCAAVETFFLWHKYKDDKKDEKKTDSGGGEESPDVAAQKKLEIGTIPEDFKRQMFYTFGDFRDLCLDKNIGSDVSDVQNYITAVFQKIGQTSDQQRQNWWTKYAKDIWDGMVCALSHASGNKDTVRTQLTEKYAYPNVKFSEPNGATLPTFAQTPQFLRWFIEWSDYFCAEQAKRLVTLKENCPAETCTNGEEGKKKCSQACGKYKSWLETWKTHYIQQSRKFVKDKKLDKYKETPAKEDVEKATHAYQYLHEQLQKLCPNGNCSCMNDPSKEPKKSPDGSTDIMPASLDDVPEGYEGRCDCTKALPPSKLPEVPETLPSACEIVETLIAKNNDGNTAIGGCNPKNKGNNYPKWKCGDQSLVTDNNTCMPPRRIKLCLYYLTESISGKEKLKEAFIKCAAAETFFSWHYYKIKNDNSADEKLKKGDMPPEFLRSMFYTFGDYRDLCLNTDISKKIPGSDVNTAKTNIDNVFKSGESRETWWNENGPKIWEGMLCALQKASGTTGTLTTKYPYHTVKFSGDNSPTLEKFAQTPQFLRWFTEWGEDFCREQKKEFRKLVDGCNGYECNGDNGDKKKKCNDACQKYKKFISEWKPQYEKQIKKYGENKDKIYSEHHVAKDAKDARDYLDKTLEKICSDKNGDCEYKCMKNVSTQSLNNTDMPASLDDEPEEVQ</sequence>
<dbReference type="InterPro" id="IPR042202">
    <property type="entry name" value="Duffy-ag-bd_sf"/>
</dbReference>
<reference evidence="3 4" key="1">
    <citation type="submission" date="2013-02" db="EMBL/GenBank/DDBJ databases">
        <title>The Genome Annotation of Plasmodium falciparum FCH/4.</title>
        <authorList>
            <consortium name="The Broad Institute Genome Sequencing Platform"/>
            <consortium name="The Broad Institute Genome Sequencing Center for Infectious Disease"/>
            <person name="Neafsey D."/>
            <person name="Hoffman S."/>
            <person name="Volkman S."/>
            <person name="Rosenthal P."/>
            <person name="Walker B."/>
            <person name="Young S.K."/>
            <person name="Zeng Q."/>
            <person name="Gargeya S."/>
            <person name="Fitzgerald M."/>
            <person name="Haas B."/>
            <person name="Abouelleil A."/>
            <person name="Allen A.W."/>
            <person name="Alvarado L."/>
            <person name="Arachchi H.M."/>
            <person name="Berlin A.M."/>
            <person name="Chapman S.B."/>
            <person name="Gainer-Dewar J."/>
            <person name="Goldberg J."/>
            <person name="Griggs A."/>
            <person name="Gujja S."/>
            <person name="Hansen M."/>
            <person name="Howarth C."/>
            <person name="Imamovic A."/>
            <person name="Ireland A."/>
            <person name="Larimer J."/>
            <person name="McCowan C."/>
            <person name="Murphy C."/>
            <person name="Pearson M."/>
            <person name="Poon T.W."/>
            <person name="Priest M."/>
            <person name="Roberts A."/>
            <person name="Saif S."/>
            <person name="Shea T."/>
            <person name="Sisk P."/>
            <person name="Sykes S."/>
            <person name="Wortman J."/>
            <person name="Nusbaum C."/>
            <person name="Birren B."/>
        </authorList>
    </citation>
    <scope>NUCLEOTIDE SEQUENCE [LARGE SCALE GENOMIC DNA]</scope>
    <source>
        <strain evidence="3 4">FCH/4</strain>
    </source>
</reference>
<feature type="non-terminal residue" evidence="3">
    <location>
        <position position="1"/>
    </location>
</feature>
<feature type="non-terminal residue" evidence="3">
    <location>
        <position position="780"/>
    </location>
</feature>
<evidence type="ECO:0000259" key="2">
    <source>
        <dbReference type="Pfam" id="PF05424"/>
    </source>
</evidence>
<feature type="region of interest" description="Disordered" evidence="1">
    <location>
        <begin position="1"/>
        <end position="33"/>
    </location>
</feature>
<gene>
    <name evidence="3" type="ORF">PFFCH_05718</name>
</gene>
<dbReference type="Proteomes" id="UP000030656">
    <property type="component" value="Unassembled WGS sequence"/>
</dbReference>
<name>A0A024VDR1_PLAFA</name>
<evidence type="ECO:0000313" key="3">
    <source>
        <dbReference type="EMBL" id="ETW26859.1"/>
    </source>
</evidence>
<dbReference type="Gene3D" id="1.20.58.830">
    <property type="match status" value="2"/>
</dbReference>
<dbReference type="Pfam" id="PF05424">
    <property type="entry name" value="Duffy_binding"/>
    <property type="match status" value="2"/>
</dbReference>
<dbReference type="SUPFAM" id="SSF140924">
    <property type="entry name" value="Duffy binding domain-like"/>
    <property type="match status" value="2"/>
</dbReference>
<accession>A0A024VDR1</accession>
<dbReference type="GO" id="GO:0046789">
    <property type="term" value="F:host cell surface receptor binding"/>
    <property type="evidence" value="ECO:0007669"/>
    <property type="project" value="InterPro"/>
</dbReference>
<organism evidence="3 4">
    <name type="scientific">Plasmodium falciparum FCH/4</name>
    <dbReference type="NCBI Taxonomy" id="1036724"/>
    <lineage>
        <taxon>Eukaryota</taxon>
        <taxon>Sar</taxon>
        <taxon>Alveolata</taxon>
        <taxon>Apicomplexa</taxon>
        <taxon>Aconoidasida</taxon>
        <taxon>Haemosporida</taxon>
        <taxon>Plasmodiidae</taxon>
        <taxon>Plasmodium</taxon>
        <taxon>Plasmodium (Laverania)</taxon>
    </lineage>
</organism>
<feature type="domain" description="Duffy-antigen binding" evidence="2">
    <location>
        <begin position="78"/>
        <end position="269"/>
    </location>
</feature>
<dbReference type="AlphaFoldDB" id="A0A024VDR1"/>
<dbReference type="GO" id="GO:0016020">
    <property type="term" value="C:membrane"/>
    <property type="evidence" value="ECO:0007669"/>
    <property type="project" value="InterPro"/>
</dbReference>
<dbReference type="InterPro" id="IPR008602">
    <property type="entry name" value="Duffy-antigen-binding"/>
</dbReference>
<evidence type="ECO:0000313" key="4">
    <source>
        <dbReference type="Proteomes" id="UP000030656"/>
    </source>
</evidence>